<feature type="compositionally biased region" description="Low complexity" evidence="1">
    <location>
        <begin position="348"/>
        <end position="363"/>
    </location>
</feature>
<feature type="region of interest" description="Disordered" evidence="1">
    <location>
        <begin position="142"/>
        <end position="391"/>
    </location>
</feature>
<keyword evidence="3" id="KW-1185">Reference proteome</keyword>
<feature type="compositionally biased region" description="Polar residues" evidence="1">
    <location>
        <begin position="335"/>
        <end position="347"/>
    </location>
</feature>
<dbReference type="GeneID" id="89925398"/>
<feature type="region of interest" description="Disordered" evidence="1">
    <location>
        <begin position="12"/>
        <end position="97"/>
    </location>
</feature>
<accession>A0AAV9PFX0</accession>
<feature type="compositionally biased region" description="Low complexity" evidence="1">
    <location>
        <begin position="215"/>
        <end position="232"/>
    </location>
</feature>
<dbReference type="InterPro" id="IPR046347">
    <property type="entry name" value="bZIP_sf"/>
</dbReference>
<feature type="compositionally biased region" description="Polar residues" evidence="1">
    <location>
        <begin position="64"/>
        <end position="73"/>
    </location>
</feature>
<evidence type="ECO:0008006" key="4">
    <source>
        <dbReference type="Google" id="ProtNLM"/>
    </source>
</evidence>
<reference evidence="2 3" key="1">
    <citation type="submission" date="2023-08" db="EMBL/GenBank/DDBJ databases">
        <title>Black Yeasts Isolated from many extreme environments.</title>
        <authorList>
            <person name="Coleine C."/>
            <person name="Stajich J.E."/>
            <person name="Selbmann L."/>
        </authorList>
    </citation>
    <scope>NUCLEOTIDE SEQUENCE [LARGE SCALE GENOMIC DNA]</scope>
    <source>
        <strain evidence="2 3">CCFEE 5935</strain>
    </source>
</reference>
<comment type="caution">
    <text evidence="2">The sequence shown here is derived from an EMBL/GenBank/DDBJ whole genome shotgun (WGS) entry which is preliminary data.</text>
</comment>
<proteinExistence type="predicted"/>
<gene>
    <name evidence="2" type="ORF">LTR77_004052</name>
</gene>
<feature type="compositionally biased region" description="Polar residues" evidence="1">
    <location>
        <begin position="240"/>
        <end position="252"/>
    </location>
</feature>
<feature type="compositionally biased region" description="Basic and acidic residues" evidence="1">
    <location>
        <begin position="76"/>
        <end position="97"/>
    </location>
</feature>
<organism evidence="2 3">
    <name type="scientific">Saxophila tyrrhenica</name>
    <dbReference type="NCBI Taxonomy" id="1690608"/>
    <lineage>
        <taxon>Eukaryota</taxon>
        <taxon>Fungi</taxon>
        <taxon>Dikarya</taxon>
        <taxon>Ascomycota</taxon>
        <taxon>Pezizomycotina</taxon>
        <taxon>Dothideomycetes</taxon>
        <taxon>Dothideomycetidae</taxon>
        <taxon>Mycosphaerellales</taxon>
        <taxon>Extremaceae</taxon>
        <taxon>Saxophila</taxon>
    </lineage>
</organism>
<dbReference type="Gene3D" id="1.20.5.170">
    <property type="match status" value="1"/>
</dbReference>
<dbReference type="Proteomes" id="UP001337655">
    <property type="component" value="Unassembled WGS sequence"/>
</dbReference>
<protein>
    <recommendedName>
        <fullName evidence="4">BZIP domain-containing protein</fullName>
    </recommendedName>
</protein>
<dbReference type="GO" id="GO:0003700">
    <property type="term" value="F:DNA-binding transcription factor activity"/>
    <property type="evidence" value="ECO:0007669"/>
    <property type="project" value="InterPro"/>
</dbReference>
<dbReference type="AlphaFoldDB" id="A0AAV9PFX0"/>
<feature type="compositionally biased region" description="Polar residues" evidence="1">
    <location>
        <begin position="26"/>
        <end position="35"/>
    </location>
</feature>
<sequence>MTCVVSSPWHSFNNSTYGWSPMNPEDSITPTSAADRTQYGYISSESESRLHSSGGSKKRASRAGTRSVSTLSAAQLERKRANDREAQRAIRQRTKDHIEHLERNISDLRAAHESSEKIAAVAHQRSRELEEENGFLRSKLGEFGYSVPVPPPSESQRPPDQHMIPMHATSPGSQVVGASIPRPPSTSTPRSALSVTTSQSSNSRHGSWQQGATHLGVSGASAPASLPAHSSVQLGPGLTSWRSQDSTQSVHSTPGGMPEQHSLHTQVPYVSANPADRPQWSVRQPYPYQEPQRTPSQTQAQASPQPQPQYAQPQVPNYPPGAAPQPQSYVAPPQSEFQSMTVQSPANYQVSQQQPYPPQQHYQMAPVEQVPPTAPGAQYAPQPGQLHPPQIIPAAYQHPQGEQGYAQQQMHAYREDPGQQGGYSMTHYPSG</sequence>
<name>A0AAV9PFX0_9PEZI</name>
<dbReference type="CDD" id="cd14688">
    <property type="entry name" value="bZIP_YAP"/>
    <property type="match status" value="1"/>
</dbReference>
<feature type="compositionally biased region" description="Polar residues" evidence="1">
    <location>
        <begin position="193"/>
        <end position="212"/>
    </location>
</feature>
<evidence type="ECO:0000313" key="2">
    <source>
        <dbReference type="EMBL" id="KAK5170908.1"/>
    </source>
</evidence>
<dbReference type="EMBL" id="JAVRRT010000006">
    <property type="protein sequence ID" value="KAK5170908.1"/>
    <property type="molecule type" value="Genomic_DNA"/>
</dbReference>
<dbReference type="SUPFAM" id="SSF57959">
    <property type="entry name" value="Leucine zipper domain"/>
    <property type="match status" value="1"/>
</dbReference>
<dbReference type="RefSeq" id="XP_064659936.1">
    <property type="nucleotide sequence ID" value="XM_064801306.1"/>
</dbReference>
<evidence type="ECO:0000313" key="3">
    <source>
        <dbReference type="Proteomes" id="UP001337655"/>
    </source>
</evidence>
<feature type="compositionally biased region" description="Low complexity" evidence="1">
    <location>
        <begin position="294"/>
        <end position="315"/>
    </location>
</feature>
<evidence type="ECO:0000256" key="1">
    <source>
        <dbReference type="SAM" id="MobiDB-lite"/>
    </source>
</evidence>